<sequence length="816" mass="87349">MVSQNRERAGKAAPEAEETRHKRLSARSARSGPEGDRSSSSFETSGSADPGEAGRDASPGPDSPGRRATDTPVSAPARLLQHLAVAGLVLGLVAAFLLVGTGGINRFFGVGLAFFAGGLAVWRLFADDMHRSVTGLQIKDDKIRRLMARCEELEDRAWELGESDERHASILATLGDVVIRRDQDGTITYVNSAAEDVFGPEHPLMPGSPMALPLVERNSQSGYRDGLSDSETEGMGFRDLLMETAQGRRWFSRIDIPVRDTASDRQLVQTVLRDVTERRLIEEELLAARHSAESSNEAKSRFLATVSHEIRTPLNGVLGMAALLRDTRLTKEQSAYIEALETSGETLLLLIDEVLDFSKVEAGKLDIHAVPVRVGALAENVVELLAPRAHAKNLEIGAMIDPDLPEEVTLDATRVRQILFNLIGNGVKFTDEGGVAVELTGRPDPDGGSFLDIAVRDTGIGFDKGEAERLFREFEQVDHGPARKFGGTGLGLAIAQRLAGLMGGAITAEPSETGGALFRVSLPIPETLATNADPRLAGLEGGRIVFVSNSRIECPLLATRLERHAASVSILTPGKADLDETLSAADLLVVDNAALSDSGGWLATARLTGCTAPAVILISPPERERLDNLRQAGYAAYLIRPVRIETLIQIFSGLLNGDGIDHAWDVSAEPVANGFLASRNRTSSRPLRLLVAEDNDINRLLSEAMLRKLGHVPVMVADGEKAVEAAVSGAFDAVLMDLHMPGLDGFQAIRKIREEEKASGRAPVPIVIVTADVMKDARDEAAEVGAAGYLTKPLSVEAISDALAEIGRSQASPASR</sequence>
<feature type="domain" description="Response regulatory" evidence="16">
    <location>
        <begin position="688"/>
        <end position="807"/>
    </location>
</feature>
<dbReference type="Pfam" id="PF08448">
    <property type="entry name" value="PAS_4"/>
    <property type="match status" value="1"/>
</dbReference>
<gene>
    <name evidence="18" type="ORF">CLV41_102371</name>
</gene>
<evidence type="ECO:0000256" key="6">
    <source>
        <dbReference type="ARBA" id="ARBA00022777"/>
    </source>
</evidence>
<feature type="domain" description="PAS" evidence="17">
    <location>
        <begin position="163"/>
        <end position="234"/>
    </location>
</feature>
<keyword evidence="4" id="KW-0808">Transferase</keyword>
<keyword evidence="7" id="KW-0067">ATP-binding</keyword>
<evidence type="ECO:0000256" key="3">
    <source>
        <dbReference type="ARBA" id="ARBA00022553"/>
    </source>
</evidence>
<evidence type="ECO:0000256" key="5">
    <source>
        <dbReference type="ARBA" id="ARBA00022741"/>
    </source>
</evidence>
<feature type="modified residue" description="4-aspartylphosphate" evidence="11">
    <location>
        <position position="591"/>
    </location>
</feature>
<organism evidence="18 19">
    <name type="scientific">Roseibium marinum</name>
    <dbReference type="NCBI Taxonomy" id="281252"/>
    <lineage>
        <taxon>Bacteria</taxon>
        <taxon>Pseudomonadati</taxon>
        <taxon>Pseudomonadota</taxon>
        <taxon>Alphaproteobacteria</taxon>
        <taxon>Hyphomicrobiales</taxon>
        <taxon>Stappiaceae</taxon>
        <taxon>Roseibium</taxon>
    </lineage>
</organism>
<dbReference type="EMBL" id="PPCN01000002">
    <property type="protein sequence ID" value="POF32965.1"/>
    <property type="molecule type" value="Genomic_DNA"/>
</dbReference>
<evidence type="ECO:0000259" key="16">
    <source>
        <dbReference type="PROSITE" id="PS50110"/>
    </source>
</evidence>
<dbReference type="Gene3D" id="3.30.450.20">
    <property type="entry name" value="PAS domain"/>
    <property type="match status" value="1"/>
</dbReference>
<dbReference type="Pfam" id="PF00072">
    <property type="entry name" value="Response_reg"/>
    <property type="match status" value="1"/>
</dbReference>
<evidence type="ECO:0000313" key="19">
    <source>
        <dbReference type="Proteomes" id="UP000236959"/>
    </source>
</evidence>
<keyword evidence="19" id="KW-1185">Reference proteome</keyword>
<dbReference type="PRINTS" id="PR00344">
    <property type="entry name" value="BCTRLSENSOR"/>
</dbReference>
<feature type="region of interest" description="Disordered" evidence="13">
    <location>
        <begin position="1"/>
        <end position="72"/>
    </location>
</feature>
<dbReference type="PROSITE" id="PS50109">
    <property type="entry name" value="HIS_KIN"/>
    <property type="match status" value="1"/>
</dbReference>
<dbReference type="InterPro" id="IPR036097">
    <property type="entry name" value="HisK_dim/P_sf"/>
</dbReference>
<dbReference type="SUPFAM" id="SSF47384">
    <property type="entry name" value="Homodimeric domain of signal transducing histidine kinase"/>
    <property type="match status" value="1"/>
</dbReference>
<evidence type="ECO:0000259" key="15">
    <source>
        <dbReference type="PROSITE" id="PS50109"/>
    </source>
</evidence>
<dbReference type="CDD" id="cd17546">
    <property type="entry name" value="REC_hyHK_CKI1_RcsC-like"/>
    <property type="match status" value="1"/>
</dbReference>
<dbReference type="PANTHER" id="PTHR45339:SF1">
    <property type="entry name" value="HYBRID SIGNAL TRANSDUCTION HISTIDINE KINASE J"/>
    <property type="match status" value="1"/>
</dbReference>
<dbReference type="OrthoDB" id="9801651at2"/>
<dbReference type="InterPro" id="IPR035965">
    <property type="entry name" value="PAS-like_dom_sf"/>
</dbReference>
<dbReference type="SMART" id="SM00388">
    <property type="entry name" value="HisKA"/>
    <property type="match status" value="1"/>
</dbReference>
<name>A0A2S3UZ80_9HYPH</name>
<evidence type="ECO:0000256" key="11">
    <source>
        <dbReference type="PROSITE-ProRule" id="PRU00169"/>
    </source>
</evidence>
<dbReference type="InterPro" id="IPR036890">
    <property type="entry name" value="HATPase_C_sf"/>
</dbReference>
<keyword evidence="14" id="KW-0472">Membrane</keyword>
<dbReference type="AlphaFoldDB" id="A0A2S3UZ80"/>
<evidence type="ECO:0000256" key="7">
    <source>
        <dbReference type="ARBA" id="ARBA00022840"/>
    </source>
</evidence>
<dbReference type="NCBIfam" id="TIGR00229">
    <property type="entry name" value="sensory_box"/>
    <property type="match status" value="1"/>
</dbReference>
<evidence type="ECO:0000313" key="18">
    <source>
        <dbReference type="EMBL" id="POF32965.1"/>
    </source>
</evidence>
<dbReference type="SUPFAM" id="SSF52172">
    <property type="entry name" value="CheY-like"/>
    <property type="match status" value="2"/>
</dbReference>
<dbReference type="SMART" id="SM00091">
    <property type="entry name" value="PAS"/>
    <property type="match status" value="1"/>
</dbReference>
<evidence type="ECO:0000259" key="17">
    <source>
        <dbReference type="PROSITE" id="PS50112"/>
    </source>
</evidence>
<accession>A0A2S3UZ80</accession>
<keyword evidence="14" id="KW-1133">Transmembrane helix</keyword>
<evidence type="ECO:0000256" key="9">
    <source>
        <dbReference type="ARBA" id="ARBA00064003"/>
    </source>
</evidence>
<dbReference type="SMART" id="SM00387">
    <property type="entry name" value="HATPase_c"/>
    <property type="match status" value="1"/>
</dbReference>
<dbReference type="InterPro" id="IPR000014">
    <property type="entry name" value="PAS"/>
</dbReference>
<evidence type="ECO:0000256" key="10">
    <source>
        <dbReference type="ARBA" id="ARBA00068150"/>
    </source>
</evidence>
<dbReference type="InterPro" id="IPR004358">
    <property type="entry name" value="Sig_transdc_His_kin-like_C"/>
</dbReference>
<dbReference type="InterPro" id="IPR011006">
    <property type="entry name" value="CheY-like_superfamily"/>
</dbReference>
<feature type="domain" description="Histidine kinase" evidence="15">
    <location>
        <begin position="305"/>
        <end position="526"/>
    </location>
</feature>
<feature type="modified residue" description="4-aspartylphosphate" evidence="11">
    <location>
        <position position="737"/>
    </location>
</feature>
<dbReference type="Gene3D" id="3.40.50.2300">
    <property type="match status" value="1"/>
</dbReference>
<proteinExistence type="predicted"/>
<keyword evidence="8" id="KW-0902">Two-component regulatory system</keyword>
<dbReference type="RefSeq" id="WP_103222033.1">
    <property type="nucleotide sequence ID" value="NZ_PPCN01000002.1"/>
</dbReference>
<evidence type="ECO:0000256" key="2">
    <source>
        <dbReference type="ARBA" id="ARBA00012438"/>
    </source>
</evidence>
<evidence type="ECO:0000256" key="13">
    <source>
        <dbReference type="SAM" id="MobiDB-lite"/>
    </source>
</evidence>
<evidence type="ECO:0000256" key="4">
    <source>
        <dbReference type="ARBA" id="ARBA00022679"/>
    </source>
</evidence>
<comment type="catalytic activity">
    <reaction evidence="1">
        <text>ATP + protein L-histidine = ADP + protein N-phospho-L-histidine.</text>
        <dbReference type="EC" id="2.7.13.3"/>
    </reaction>
</comment>
<feature type="transmembrane region" description="Helical" evidence="14">
    <location>
        <begin position="79"/>
        <end position="100"/>
    </location>
</feature>
<feature type="transmembrane region" description="Helical" evidence="14">
    <location>
        <begin position="107"/>
        <end position="125"/>
    </location>
</feature>
<evidence type="ECO:0000256" key="8">
    <source>
        <dbReference type="ARBA" id="ARBA00023012"/>
    </source>
</evidence>
<dbReference type="CDD" id="cd16922">
    <property type="entry name" value="HATPase_EvgS-ArcB-TorS-like"/>
    <property type="match status" value="1"/>
</dbReference>
<evidence type="ECO:0000256" key="12">
    <source>
        <dbReference type="SAM" id="Coils"/>
    </source>
</evidence>
<dbReference type="PROSITE" id="PS50112">
    <property type="entry name" value="PAS"/>
    <property type="match status" value="1"/>
</dbReference>
<dbReference type="PROSITE" id="PS50110">
    <property type="entry name" value="RESPONSE_REGULATORY"/>
    <property type="match status" value="2"/>
</dbReference>
<evidence type="ECO:0000256" key="14">
    <source>
        <dbReference type="SAM" id="Phobius"/>
    </source>
</evidence>
<dbReference type="InterPro" id="IPR013656">
    <property type="entry name" value="PAS_4"/>
</dbReference>
<dbReference type="GO" id="GO:0005524">
    <property type="term" value="F:ATP binding"/>
    <property type="evidence" value="ECO:0007669"/>
    <property type="project" value="UniProtKB-KW"/>
</dbReference>
<dbReference type="InterPro" id="IPR001789">
    <property type="entry name" value="Sig_transdc_resp-reg_receiver"/>
</dbReference>
<keyword evidence="3 11" id="KW-0597">Phosphoprotein</keyword>
<dbReference type="SMART" id="SM00448">
    <property type="entry name" value="REC"/>
    <property type="match status" value="1"/>
</dbReference>
<dbReference type="InterPro" id="IPR003594">
    <property type="entry name" value="HATPase_dom"/>
</dbReference>
<reference evidence="18 19" key="1">
    <citation type="submission" date="2018-01" db="EMBL/GenBank/DDBJ databases">
        <title>Genomic Encyclopedia of Archaeal and Bacterial Type Strains, Phase II (KMG-II): from individual species to whole genera.</title>
        <authorList>
            <person name="Goeker M."/>
        </authorList>
    </citation>
    <scope>NUCLEOTIDE SEQUENCE [LARGE SCALE GENOMIC DNA]</scope>
    <source>
        <strain evidence="18 19">DSM 17023</strain>
    </source>
</reference>
<dbReference type="Gene3D" id="3.30.565.10">
    <property type="entry name" value="Histidine kinase-like ATPase, C-terminal domain"/>
    <property type="match status" value="1"/>
</dbReference>
<keyword evidence="14" id="KW-0812">Transmembrane</keyword>
<feature type="compositionally biased region" description="Basic and acidic residues" evidence="13">
    <location>
        <begin position="1"/>
        <end position="10"/>
    </location>
</feature>
<comment type="subunit">
    <text evidence="9">At low DSF concentrations, interacts with RpfF.</text>
</comment>
<dbReference type="GO" id="GO:0000155">
    <property type="term" value="F:phosphorelay sensor kinase activity"/>
    <property type="evidence" value="ECO:0007669"/>
    <property type="project" value="InterPro"/>
</dbReference>
<dbReference type="InterPro" id="IPR003661">
    <property type="entry name" value="HisK_dim/P_dom"/>
</dbReference>
<dbReference type="FunFam" id="3.30.565.10:FF:000010">
    <property type="entry name" value="Sensor histidine kinase RcsC"/>
    <property type="match status" value="1"/>
</dbReference>
<keyword evidence="12" id="KW-0175">Coiled coil</keyword>
<protein>
    <recommendedName>
        <fullName evidence="10">Sensory/regulatory protein RpfC</fullName>
        <ecNumber evidence="2">2.7.13.3</ecNumber>
    </recommendedName>
</protein>
<dbReference type="EC" id="2.7.13.3" evidence="2"/>
<dbReference type="Pfam" id="PF02518">
    <property type="entry name" value="HATPase_c"/>
    <property type="match status" value="1"/>
</dbReference>
<feature type="coiled-coil region" evidence="12">
    <location>
        <begin position="136"/>
        <end position="163"/>
    </location>
</feature>
<dbReference type="InterPro" id="IPR005467">
    <property type="entry name" value="His_kinase_dom"/>
</dbReference>
<dbReference type="PANTHER" id="PTHR45339">
    <property type="entry name" value="HYBRID SIGNAL TRANSDUCTION HISTIDINE KINASE J"/>
    <property type="match status" value="1"/>
</dbReference>
<dbReference type="CDD" id="cd00082">
    <property type="entry name" value="HisKA"/>
    <property type="match status" value="1"/>
</dbReference>
<dbReference type="Gene3D" id="1.10.287.130">
    <property type="match status" value="1"/>
</dbReference>
<feature type="compositionally biased region" description="Polar residues" evidence="13">
    <location>
        <begin position="38"/>
        <end position="47"/>
    </location>
</feature>
<keyword evidence="6" id="KW-0418">Kinase</keyword>
<dbReference type="Pfam" id="PF00512">
    <property type="entry name" value="HisKA"/>
    <property type="match status" value="1"/>
</dbReference>
<dbReference type="FunFam" id="1.10.287.130:FF:000002">
    <property type="entry name" value="Two-component osmosensing histidine kinase"/>
    <property type="match status" value="1"/>
</dbReference>
<dbReference type="Proteomes" id="UP000236959">
    <property type="component" value="Unassembled WGS sequence"/>
</dbReference>
<comment type="caution">
    <text evidence="18">The sequence shown here is derived from an EMBL/GenBank/DDBJ whole genome shotgun (WGS) entry which is preliminary data.</text>
</comment>
<feature type="domain" description="Response regulatory" evidence="16">
    <location>
        <begin position="543"/>
        <end position="655"/>
    </location>
</feature>
<keyword evidence="5" id="KW-0547">Nucleotide-binding</keyword>
<dbReference type="SUPFAM" id="SSF55874">
    <property type="entry name" value="ATPase domain of HSP90 chaperone/DNA topoisomerase II/histidine kinase"/>
    <property type="match status" value="1"/>
</dbReference>
<dbReference type="SUPFAM" id="SSF55785">
    <property type="entry name" value="PYP-like sensor domain (PAS domain)"/>
    <property type="match status" value="1"/>
</dbReference>
<dbReference type="CDD" id="cd00130">
    <property type="entry name" value="PAS"/>
    <property type="match status" value="1"/>
</dbReference>
<evidence type="ECO:0000256" key="1">
    <source>
        <dbReference type="ARBA" id="ARBA00000085"/>
    </source>
</evidence>